<dbReference type="EMBL" id="JALBCA010000070">
    <property type="protein sequence ID" value="KAI2384619.1"/>
    <property type="molecule type" value="Genomic_DNA"/>
</dbReference>
<sequence>MAEEDAFVSSAAARDRDSETEEFEDEAFSDSKSASFSLEPSVTNYPEEHGRRYHAYRRGRYLLPNDDKEMQRLNLVDALVRHILGGLHLAPIGSNPQRVLDIGTGSGAWAINFADKYPSAEVVHLSSLIQSVSFRRLSCPQVIGNDLSPTQPDDVPPNVRFIVDDVEEDWDCLRPGGWLEVQDFDSRIHSADGSIRGTCLEHWDNSTMEAFARLGFWTRVDPQFGTLLHDVGFTNIQMKRFSIPLGNWHENKRSQQLGELNAKQLTEVLEAASLAVLTRSGWTEQAVYAMCAGARNDAQNQKIHAELDL</sequence>
<evidence type="ECO:0000313" key="1">
    <source>
        <dbReference type="EMBL" id="KAI2384619.1"/>
    </source>
</evidence>
<gene>
    <name evidence="1" type="ORF">LOY88_004571</name>
</gene>
<proteinExistence type="predicted"/>
<accession>A0ACB8UTF8</accession>
<protein>
    <submittedName>
        <fullName evidence="1">Uncharacterized protein</fullName>
    </submittedName>
</protein>
<name>A0ACB8UTF8_9EURO</name>
<comment type="caution">
    <text evidence="1">The sequence shown here is derived from an EMBL/GenBank/DDBJ whole genome shotgun (WGS) entry which is preliminary data.</text>
</comment>
<reference evidence="1" key="1">
    <citation type="journal article" date="2022" name="bioRxiv">
        <title>Population genetic analysis of Ophidiomyces ophidiicola, the causative agent of snake fungal disease, indicates recent introductions to the USA.</title>
        <authorList>
            <person name="Ladner J.T."/>
            <person name="Palmer J.M."/>
            <person name="Ettinger C.L."/>
            <person name="Stajich J.E."/>
            <person name="Farrell T.M."/>
            <person name="Glorioso B.M."/>
            <person name="Lawson B."/>
            <person name="Price S.J."/>
            <person name="Stengle A.G."/>
            <person name="Grear D.A."/>
            <person name="Lorch J.M."/>
        </authorList>
    </citation>
    <scope>NUCLEOTIDE SEQUENCE</scope>
    <source>
        <strain evidence="1">NWHC 24266-5</strain>
    </source>
</reference>
<organism evidence="1">
    <name type="scientific">Ophidiomyces ophidiicola</name>
    <dbReference type="NCBI Taxonomy" id="1387563"/>
    <lineage>
        <taxon>Eukaryota</taxon>
        <taxon>Fungi</taxon>
        <taxon>Dikarya</taxon>
        <taxon>Ascomycota</taxon>
        <taxon>Pezizomycotina</taxon>
        <taxon>Eurotiomycetes</taxon>
        <taxon>Eurotiomycetidae</taxon>
        <taxon>Onygenales</taxon>
        <taxon>Onygenaceae</taxon>
        <taxon>Ophidiomyces</taxon>
    </lineage>
</organism>